<proteinExistence type="predicted"/>
<evidence type="ECO:0000256" key="1">
    <source>
        <dbReference type="ARBA" id="ARBA00023015"/>
    </source>
</evidence>
<sequence>MAARNLRARVREEITEEIRSAARRRLAVDGADLSLRAVARDVDLVPSALYRYFPSRDALLTDLITEAYQALAQCAETAEAAVPRAHHRERWLVLCRAARGWALRHPAEYALIYGSPVPGYAAPPDTVAPASRVILALIGILFDAAAAGAPVAEAAGPLPPAVHADLHRLLTEWPGPTPASLPSAPERVLAIALTLWTQLFGLLGFEVFGRLEGMVEAREAYFDHQLTVLADLARLR</sequence>
<dbReference type="EMBL" id="BAAALF010000075">
    <property type="protein sequence ID" value="GAA1246389.1"/>
    <property type="molecule type" value="Genomic_DNA"/>
</dbReference>
<evidence type="ECO:0000256" key="2">
    <source>
        <dbReference type="ARBA" id="ARBA00023125"/>
    </source>
</evidence>
<dbReference type="Pfam" id="PF13305">
    <property type="entry name" value="TetR_C_33"/>
    <property type="match status" value="1"/>
</dbReference>
<gene>
    <name evidence="6" type="ORF">GCM10009665_41610</name>
</gene>
<dbReference type="SUPFAM" id="SSF48498">
    <property type="entry name" value="Tetracyclin repressor-like, C-terminal domain"/>
    <property type="match status" value="1"/>
</dbReference>
<feature type="DNA-binding region" description="H-T-H motif" evidence="4">
    <location>
        <begin position="34"/>
        <end position="53"/>
    </location>
</feature>
<evidence type="ECO:0000256" key="4">
    <source>
        <dbReference type="PROSITE-ProRule" id="PRU00335"/>
    </source>
</evidence>
<evidence type="ECO:0000259" key="5">
    <source>
        <dbReference type="PROSITE" id="PS50977"/>
    </source>
</evidence>
<evidence type="ECO:0000313" key="7">
    <source>
        <dbReference type="Proteomes" id="UP001500037"/>
    </source>
</evidence>
<dbReference type="SUPFAM" id="SSF46689">
    <property type="entry name" value="Homeodomain-like"/>
    <property type="match status" value="1"/>
</dbReference>
<dbReference type="Proteomes" id="UP001500037">
    <property type="component" value="Unassembled WGS sequence"/>
</dbReference>
<dbReference type="RefSeq" id="WP_344443326.1">
    <property type="nucleotide sequence ID" value="NZ_BAAALF010000075.1"/>
</dbReference>
<feature type="domain" description="HTH tetR-type" evidence="5">
    <location>
        <begin position="12"/>
        <end position="71"/>
    </location>
</feature>
<keyword evidence="2 4" id="KW-0238">DNA-binding</keyword>
<dbReference type="InterPro" id="IPR001647">
    <property type="entry name" value="HTH_TetR"/>
</dbReference>
<keyword evidence="3" id="KW-0804">Transcription</keyword>
<keyword evidence="7" id="KW-1185">Reference proteome</keyword>
<dbReference type="PROSITE" id="PS50977">
    <property type="entry name" value="HTH_TETR_2"/>
    <property type="match status" value="1"/>
</dbReference>
<accession>A0ABP4H0K2</accession>
<dbReference type="Pfam" id="PF00440">
    <property type="entry name" value="TetR_N"/>
    <property type="match status" value="1"/>
</dbReference>
<protein>
    <submittedName>
        <fullName evidence="6">TetR/AcrR family transcriptional regulator</fullName>
    </submittedName>
</protein>
<organism evidence="6 7">
    <name type="scientific">Kitasatospora nipponensis</name>
    <dbReference type="NCBI Taxonomy" id="258049"/>
    <lineage>
        <taxon>Bacteria</taxon>
        <taxon>Bacillati</taxon>
        <taxon>Actinomycetota</taxon>
        <taxon>Actinomycetes</taxon>
        <taxon>Kitasatosporales</taxon>
        <taxon>Streptomycetaceae</taxon>
        <taxon>Kitasatospora</taxon>
    </lineage>
</organism>
<dbReference type="Gene3D" id="1.10.357.10">
    <property type="entry name" value="Tetracycline Repressor, domain 2"/>
    <property type="match status" value="1"/>
</dbReference>
<evidence type="ECO:0000256" key="3">
    <source>
        <dbReference type="ARBA" id="ARBA00023163"/>
    </source>
</evidence>
<name>A0ABP4H0K2_9ACTN</name>
<dbReference type="InterPro" id="IPR036271">
    <property type="entry name" value="Tet_transcr_reg_TetR-rel_C_sf"/>
</dbReference>
<evidence type="ECO:0000313" key="6">
    <source>
        <dbReference type="EMBL" id="GAA1246389.1"/>
    </source>
</evidence>
<comment type="caution">
    <text evidence="6">The sequence shown here is derived from an EMBL/GenBank/DDBJ whole genome shotgun (WGS) entry which is preliminary data.</text>
</comment>
<reference evidence="7" key="1">
    <citation type="journal article" date="2019" name="Int. J. Syst. Evol. Microbiol.">
        <title>The Global Catalogue of Microorganisms (GCM) 10K type strain sequencing project: providing services to taxonomists for standard genome sequencing and annotation.</title>
        <authorList>
            <consortium name="The Broad Institute Genomics Platform"/>
            <consortium name="The Broad Institute Genome Sequencing Center for Infectious Disease"/>
            <person name="Wu L."/>
            <person name="Ma J."/>
        </authorList>
    </citation>
    <scope>NUCLEOTIDE SEQUENCE [LARGE SCALE GENOMIC DNA]</scope>
    <source>
        <strain evidence="7">JCM 13004</strain>
    </source>
</reference>
<keyword evidence="1" id="KW-0805">Transcription regulation</keyword>
<dbReference type="InterPro" id="IPR009057">
    <property type="entry name" value="Homeodomain-like_sf"/>
</dbReference>
<dbReference type="InterPro" id="IPR025996">
    <property type="entry name" value="MT1864/Rv1816-like_C"/>
</dbReference>